<dbReference type="AlphaFoldDB" id="A0A9D4UXI3"/>
<dbReference type="Proteomes" id="UP000886520">
    <property type="component" value="Chromosome 9"/>
</dbReference>
<organism evidence="2 3">
    <name type="scientific">Adiantum capillus-veneris</name>
    <name type="common">Maidenhair fern</name>
    <dbReference type="NCBI Taxonomy" id="13818"/>
    <lineage>
        <taxon>Eukaryota</taxon>
        <taxon>Viridiplantae</taxon>
        <taxon>Streptophyta</taxon>
        <taxon>Embryophyta</taxon>
        <taxon>Tracheophyta</taxon>
        <taxon>Polypodiopsida</taxon>
        <taxon>Polypodiidae</taxon>
        <taxon>Polypodiales</taxon>
        <taxon>Pteridineae</taxon>
        <taxon>Pteridaceae</taxon>
        <taxon>Vittarioideae</taxon>
        <taxon>Adiantum</taxon>
    </lineage>
</organism>
<keyword evidence="1" id="KW-0812">Transmembrane</keyword>
<evidence type="ECO:0000256" key="1">
    <source>
        <dbReference type="SAM" id="Phobius"/>
    </source>
</evidence>
<accession>A0A9D4UXI3</accession>
<proteinExistence type="predicted"/>
<evidence type="ECO:0000313" key="2">
    <source>
        <dbReference type="EMBL" id="KAI5075719.1"/>
    </source>
</evidence>
<keyword evidence="3" id="KW-1185">Reference proteome</keyword>
<evidence type="ECO:0000313" key="3">
    <source>
        <dbReference type="Proteomes" id="UP000886520"/>
    </source>
</evidence>
<keyword evidence="1" id="KW-1133">Transmembrane helix</keyword>
<keyword evidence="1" id="KW-0472">Membrane</keyword>
<name>A0A9D4UXI3_ADICA</name>
<dbReference type="EMBL" id="JABFUD020000009">
    <property type="protein sequence ID" value="KAI5075719.1"/>
    <property type="molecule type" value="Genomic_DNA"/>
</dbReference>
<gene>
    <name evidence="2" type="ORF">GOP47_0009795</name>
</gene>
<protein>
    <submittedName>
        <fullName evidence="2">Uncharacterized protein</fullName>
    </submittedName>
</protein>
<reference evidence="2" key="1">
    <citation type="submission" date="2021-01" db="EMBL/GenBank/DDBJ databases">
        <title>Adiantum capillus-veneris genome.</title>
        <authorList>
            <person name="Fang Y."/>
            <person name="Liao Q."/>
        </authorList>
    </citation>
    <scope>NUCLEOTIDE SEQUENCE</scope>
    <source>
        <strain evidence="2">H3</strain>
        <tissue evidence="2">Leaf</tissue>
    </source>
</reference>
<sequence length="77" mass="8720">MDYGQPSSSAYSFLGAKWSTKSCAAWLGRDIKNHFSQFFMACYVTYAAILIVIGSLNVAAEQTQCRDRKWKCKKRQG</sequence>
<feature type="transmembrane region" description="Helical" evidence="1">
    <location>
        <begin position="38"/>
        <end position="60"/>
    </location>
</feature>
<comment type="caution">
    <text evidence="2">The sequence shown here is derived from an EMBL/GenBank/DDBJ whole genome shotgun (WGS) entry which is preliminary data.</text>
</comment>